<reference evidence="2 3" key="1">
    <citation type="journal article" date="2018" name="Elife">
        <title>Functional genomics of lipid metabolism in the oleaginous yeast Rhodosporidium toruloides.</title>
        <authorList>
            <person name="Coradetti S.T."/>
            <person name="Pinel D."/>
            <person name="Geiselman G."/>
            <person name="Ito M."/>
            <person name="Mondo S."/>
            <person name="Reilly M.C."/>
            <person name="Cheng Y.F."/>
            <person name="Bauer S."/>
            <person name="Grigoriev I."/>
            <person name="Gladden J.M."/>
            <person name="Simmons B.A."/>
            <person name="Brem R."/>
            <person name="Arkin A.P."/>
            <person name="Skerker J.M."/>
        </authorList>
    </citation>
    <scope>NUCLEOTIDE SEQUENCE [LARGE SCALE GENOMIC DNA]</scope>
    <source>
        <strain evidence="2 3">NBRC 0880</strain>
    </source>
</reference>
<comment type="caution">
    <text evidence="2">The sequence shown here is derived from an EMBL/GenBank/DDBJ whole genome shotgun (WGS) entry which is preliminary data.</text>
</comment>
<organism evidence="2 3">
    <name type="scientific">Rhodotorula toruloides</name>
    <name type="common">Yeast</name>
    <name type="synonym">Rhodosporidium toruloides</name>
    <dbReference type="NCBI Taxonomy" id="5286"/>
    <lineage>
        <taxon>Eukaryota</taxon>
        <taxon>Fungi</taxon>
        <taxon>Dikarya</taxon>
        <taxon>Basidiomycota</taxon>
        <taxon>Pucciniomycotina</taxon>
        <taxon>Microbotryomycetes</taxon>
        <taxon>Sporidiobolales</taxon>
        <taxon>Sporidiobolaceae</taxon>
        <taxon>Rhodotorula</taxon>
    </lineage>
</organism>
<evidence type="ECO:0000256" key="1">
    <source>
        <dbReference type="SAM" id="MobiDB-lite"/>
    </source>
</evidence>
<dbReference type="AlphaFoldDB" id="A0A2T0AI58"/>
<evidence type="ECO:0000313" key="2">
    <source>
        <dbReference type="EMBL" id="PRQ77688.1"/>
    </source>
</evidence>
<sequence>MAGRRDVDAHESSNLRVGTGLRACSSKVSEPAGERRVQVLLKLELRLSSASPGSSCLMPHASCLHASHLARPRQTLRNPASSSPTTSSLRSRGAATSESHPSPSHTRPMQSAWTSLAASPASCPREGDQRIEELRVRTDVTPPLSSRPVRRPCAVLARAVVG</sequence>
<protein>
    <submittedName>
        <fullName evidence="2">Uncharacterized protein</fullName>
    </submittedName>
</protein>
<feature type="compositionally biased region" description="Low complexity" evidence="1">
    <location>
        <begin position="81"/>
        <end position="92"/>
    </location>
</feature>
<feature type="region of interest" description="Disordered" evidence="1">
    <location>
        <begin position="1"/>
        <end position="34"/>
    </location>
</feature>
<gene>
    <name evidence="2" type="ORF">AAT19DRAFT_8756</name>
</gene>
<proteinExistence type="predicted"/>
<feature type="compositionally biased region" description="Polar residues" evidence="1">
    <location>
        <begin position="94"/>
        <end position="117"/>
    </location>
</feature>
<feature type="compositionally biased region" description="Basic and acidic residues" evidence="1">
    <location>
        <begin position="1"/>
        <end position="13"/>
    </location>
</feature>
<name>A0A2T0AI58_RHOTO</name>
<evidence type="ECO:0000313" key="3">
    <source>
        <dbReference type="Proteomes" id="UP000239560"/>
    </source>
</evidence>
<accession>A0A2T0AI58</accession>
<dbReference type="Proteomes" id="UP000239560">
    <property type="component" value="Unassembled WGS sequence"/>
</dbReference>
<feature type="region of interest" description="Disordered" evidence="1">
    <location>
        <begin position="68"/>
        <end position="130"/>
    </location>
</feature>
<dbReference type="EMBL" id="LCTV02000001">
    <property type="protein sequence ID" value="PRQ77688.1"/>
    <property type="molecule type" value="Genomic_DNA"/>
</dbReference>